<keyword evidence="4" id="KW-1185">Reference proteome</keyword>
<dbReference type="InterPro" id="IPR017853">
    <property type="entry name" value="GH"/>
</dbReference>
<name>A0A9P6JU17_9AGAR</name>
<dbReference type="GO" id="GO:0009277">
    <property type="term" value="C:fungal-type cell wall"/>
    <property type="evidence" value="ECO:0007669"/>
    <property type="project" value="TreeGrafter"/>
</dbReference>
<protein>
    <recommendedName>
        <fullName evidence="2">Asl1-like glycosyl hydrolase catalytic domain-containing protein</fullName>
    </recommendedName>
</protein>
<feature type="chain" id="PRO_5040183691" description="Asl1-like glycosyl hydrolase catalytic domain-containing protein" evidence="1">
    <location>
        <begin position="26"/>
        <end position="280"/>
    </location>
</feature>
<evidence type="ECO:0000313" key="3">
    <source>
        <dbReference type="EMBL" id="KAF9533732.1"/>
    </source>
</evidence>
<evidence type="ECO:0000259" key="2">
    <source>
        <dbReference type="Pfam" id="PF11790"/>
    </source>
</evidence>
<dbReference type="GO" id="GO:0071966">
    <property type="term" value="P:fungal-type cell wall polysaccharide metabolic process"/>
    <property type="evidence" value="ECO:0007669"/>
    <property type="project" value="TreeGrafter"/>
</dbReference>
<dbReference type="AlphaFoldDB" id="A0A9P6JU17"/>
<dbReference type="InterPro" id="IPR053183">
    <property type="entry name" value="ASL1"/>
</dbReference>
<proteinExistence type="predicted"/>
<dbReference type="OrthoDB" id="5959761at2759"/>
<dbReference type="Proteomes" id="UP000807306">
    <property type="component" value="Unassembled WGS sequence"/>
</dbReference>
<dbReference type="EMBL" id="MU157827">
    <property type="protein sequence ID" value="KAF9533732.1"/>
    <property type="molecule type" value="Genomic_DNA"/>
</dbReference>
<organism evidence="3 4">
    <name type="scientific">Crepidotus variabilis</name>
    <dbReference type="NCBI Taxonomy" id="179855"/>
    <lineage>
        <taxon>Eukaryota</taxon>
        <taxon>Fungi</taxon>
        <taxon>Dikarya</taxon>
        <taxon>Basidiomycota</taxon>
        <taxon>Agaricomycotina</taxon>
        <taxon>Agaricomycetes</taxon>
        <taxon>Agaricomycetidae</taxon>
        <taxon>Agaricales</taxon>
        <taxon>Agaricineae</taxon>
        <taxon>Crepidotaceae</taxon>
        <taxon>Crepidotus</taxon>
    </lineage>
</organism>
<dbReference type="SUPFAM" id="SSF51445">
    <property type="entry name" value="(Trans)glycosidases"/>
    <property type="match status" value="1"/>
</dbReference>
<dbReference type="InterPro" id="IPR024655">
    <property type="entry name" value="Asl1_glyco_hydro_catalytic"/>
</dbReference>
<reference evidence="3" key="1">
    <citation type="submission" date="2020-11" db="EMBL/GenBank/DDBJ databases">
        <authorList>
            <consortium name="DOE Joint Genome Institute"/>
            <person name="Ahrendt S."/>
            <person name="Riley R."/>
            <person name="Andreopoulos W."/>
            <person name="Labutti K."/>
            <person name="Pangilinan J."/>
            <person name="Ruiz-Duenas F.J."/>
            <person name="Barrasa J.M."/>
            <person name="Sanchez-Garcia M."/>
            <person name="Camarero S."/>
            <person name="Miyauchi S."/>
            <person name="Serrano A."/>
            <person name="Linde D."/>
            <person name="Babiker R."/>
            <person name="Drula E."/>
            <person name="Ayuso-Fernandez I."/>
            <person name="Pacheco R."/>
            <person name="Padilla G."/>
            <person name="Ferreira P."/>
            <person name="Barriuso J."/>
            <person name="Kellner H."/>
            <person name="Castanera R."/>
            <person name="Alfaro M."/>
            <person name="Ramirez L."/>
            <person name="Pisabarro A.G."/>
            <person name="Kuo A."/>
            <person name="Tritt A."/>
            <person name="Lipzen A."/>
            <person name="He G."/>
            <person name="Yan M."/>
            <person name="Ng V."/>
            <person name="Cullen D."/>
            <person name="Martin F."/>
            <person name="Rosso M.-N."/>
            <person name="Henrissat B."/>
            <person name="Hibbett D."/>
            <person name="Martinez A.T."/>
            <person name="Grigoriev I.V."/>
        </authorList>
    </citation>
    <scope>NUCLEOTIDE SEQUENCE</scope>
    <source>
        <strain evidence="3">CBS 506.95</strain>
    </source>
</reference>
<dbReference type="Pfam" id="PF11790">
    <property type="entry name" value="Glyco_hydro_cc"/>
    <property type="match status" value="1"/>
</dbReference>
<sequence length="280" mass="30808">MPSCYHSQIKFLFAALVCSLSIVSAAPSTIYAKFIPNSVKAGISAGDAFDAVKDHIGWWYDWTPAPRYHTGKPVAVSMLWGDGTADRQDADRLATFKKLTTVPQFLLGFEEPDCASGHGSAGMTVQQGVDAWEKYIAPMKAKGALLGSPSMCKQADETWLAEFKAKIKTPWDFTAIHINKQDLEGVKRDIKHYKDTYGLPIWVTELACVNDVNGFAPCTDQSIINNFIDTVVPYLQSNADVTAYAYSNGQELGDVWPMTKSDGSLSESGKRYISVISKYH</sequence>
<feature type="domain" description="Asl1-like glycosyl hydrolase catalytic" evidence="2">
    <location>
        <begin position="46"/>
        <end position="272"/>
    </location>
</feature>
<comment type="caution">
    <text evidence="3">The sequence shown here is derived from an EMBL/GenBank/DDBJ whole genome shotgun (WGS) entry which is preliminary data.</text>
</comment>
<accession>A0A9P6JU17</accession>
<feature type="signal peptide" evidence="1">
    <location>
        <begin position="1"/>
        <end position="25"/>
    </location>
</feature>
<keyword evidence="1" id="KW-0732">Signal</keyword>
<evidence type="ECO:0000313" key="4">
    <source>
        <dbReference type="Proteomes" id="UP000807306"/>
    </source>
</evidence>
<evidence type="ECO:0000256" key="1">
    <source>
        <dbReference type="SAM" id="SignalP"/>
    </source>
</evidence>
<dbReference type="PANTHER" id="PTHR34154:SF14">
    <property type="entry name" value="ASL1-LIKE GLYCOSYL HYDROLASE CATALYTIC DOMAIN-CONTAINING PROTEIN"/>
    <property type="match status" value="1"/>
</dbReference>
<gene>
    <name evidence="3" type="ORF">CPB83DRAFT_406199</name>
</gene>
<dbReference type="PANTHER" id="PTHR34154">
    <property type="entry name" value="ALKALI-SENSITIVE LINKAGE PROTEIN 1"/>
    <property type="match status" value="1"/>
</dbReference>